<dbReference type="AlphaFoldDB" id="A0A7K0KG08"/>
<dbReference type="Gene3D" id="2.60.120.560">
    <property type="entry name" value="Exo-inulinase, domain 1"/>
    <property type="match status" value="1"/>
</dbReference>
<dbReference type="Pfam" id="PF08244">
    <property type="entry name" value="Glyco_hydro_32C"/>
    <property type="match status" value="1"/>
</dbReference>
<dbReference type="Proteomes" id="UP000438914">
    <property type="component" value="Unassembled WGS sequence"/>
</dbReference>
<evidence type="ECO:0000256" key="6">
    <source>
        <dbReference type="SAM" id="SignalP"/>
    </source>
</evidence>
<feature type="chain" id="PRO_5029663774" description="beta-fructofuranosidase" evidence="6">
    <location>
        <begin position="23"/>
        <end position="668"/>
    </location>
</feature>
<evidence type="ECO:0000256" key="5">
    <source>
        <dbReference type="RuleBase" id="RU362110"/>
    </source>
</evidence>
<dbReference type="InterPro" id="IPR013320">
    <property type="entry name" value="ConA-like_dom_sf"/>
</dbReference>
<organism evidence="9 10">
    <name type="scientific">Hallella mizrahii</name>
    <dbReference type="NCBI Taxonomy" id="2606637"/>
    <lineage>
        <taxon>Bacteria</taxon>
        <taxon>Pseudomonadati</taxon>
        <taxon>Bacteroidota</taxon>
        <taxon>Bacteroidia</taxon>
        <taxon>Bacteroidales</taxon>
        <taxon>Prevotellaceae</taxon>
        <taxon>Hallella</taxon>
    </lineage>
</organism>
<feature type="signal peptide" evidence="6">
    <location>
        <begin position="1"/>
        <end position="22"/>
    </location>
</feature>
<evidence type="ECO:0000256" key="1">
    <source>
        <dbReference type="ARBA" id="ARBA00009902"/>
    </source>
</evidence>
<feature type="domain" description="Glycosyl hydrolase family 32 C-terminal" evidence="8">
    <location>
        <begin position="509"/>
        <end position="654"/>
    </location>
</feature>
<dbReference type="PANTHER" id="PTHR43101">
    <property type="entry name" value="BETA-FRUCTOSIDASE"/>
    <property type="match status" value="1"/>
</dbReference>
<keyword evidence="3 5" id="KW-0378">Hydrolase</keyword>
<dbReference type="InterPro" id="IPR023296">
    <property type="entry name" value="Glyco_hydro_beta-prop_sf"/>
</dbReference>
<evidence type="ECO:0000259" key="7">
    <source>
        <dbReference type="Pfam" id="PF00251"/>
    </source>
</evidence>
<reference evidence="9 10" key="1">
    <citation type="submission" date="2019-08" db="EMBL/GenBank/DDBJ databases">
        <title>In-depth cultivation of the pig gut microbiome towards novel bacterial diversity and tailored functional studies.</title>
        <authorList>
            <person name="Wylensek D."/>
            <person name="Hitch T.C.A."/>
            <person name="Clavel T."/>
        </authorList>
    </citation>
    <scope>NUCLEOTIDE SEQUENCE [LARGE SCALE GENOMIC DNA]</scope>
    <source>
        <strain evidence="9 10">LKV-178-WT-2A</strain>
    </source>
</reference>
<feature type="domain" description="Glycosyl hydrolase family 32 N-terminal" evidence="7">
    <location>
        <begin position="206"/>
        <end position="505"/>
    </location>
</feature>
<dbReference type="InterPro" id="IPR013148">
    <property type="entry name" value="Glyco_hydro_32_N"/>
</dbReference>
<accession>A0A7K0KG08</accession>
<dbReference type="EC" id="3.2.1.26" evidence="2"/>
<proteinExistence type="inferred from homology"/>
<keyword evidence="10" id="KW-1185">Reference proteome</keyword>
<dbReference type="InterPro" id="IPR013189">
    <property type="entry name" value="Glyco_hydro_32_C"/>
</dbReference>
<dbReference type="GO" id="GO:0005975">
    <property type="term" value="P:carbohydrate metabolic process"/>
    <property type="evidence" value="ECO:0007669"/>
    <property type="project" value="InterPro"/>
</dbReference>
<evidence type="ECO:0000313" key="10">
    <source>
        <dbReference type="Proteomes" id="UP000438914"/>
    </source>
</evidence>
<comment type="caution">
    <text evidence="9">The sequence shown here is derived from an EMBL/GenBank/DDBJ whole genome shotgun (WGS) entry which is preliminary data.</text>
</comment>
<evidence type="ECO:0000256" key="3">
    <source>
        <dbReference type="ARBA" id="ARBA00022801"/>
    </source>
</evidence>
<evidence type="ECO:0000313" key="9">
    <source>
        <dbReference type="EMBL" id="MST84867.1"/>
    </source>
</evidence>
<dbReference type="GO" id="GO:0004564">
    <property type="term" value="F:beta-fructofuranosidase activity"/>
    <property type="evidence" value="ECO:0007669"/>
    <property type="project" value="UniProtKB-EC"/>
</dbReference>
<dbReference type="SMART" id="SM00640">
    <property type="entry name" value="Glyco_32"/>
    <property type="match status" value="1"/>
</dbReference>
<comment type="similarity">
    <text evidence="1 5">Belongs to the glycosyl hydrolase 32 family.</text>
</comment>
<dbReference type="RefSeq" id="WP_154534457.1">
    <property type="nucleotide sequence ID" value="NZ_VUNG01000023.1"/>
</dbReference>
<dbReference type="PANTHER" id="PTHR43101:SF1">
    <property type="entry name" value="BETA-FRUCTOSIDASE"/>
    <property type="match status" value="1"/>
</dbReference>
<evidence type="ECO:0000259" key="8">
    <source>
        <dbReference type="Pfam" id="PF08244"/>
    </source>
</evidence>
<dbReference type="CDD" id="cd08996">
    <property type="entry name" value="GH32_FFase"/>
    <property type="match status" value="1"/>
</dbReference>
<dbReference type="SUPFAM" id="SSF49899">
    <property type="entry name" value="Concanavalin A-like lectins/glucanases"/>
    <property type="match status" value="2"/>
</dbReference>
<gene>
    <name evidence="9" type="ORF">FYJ73_09340</name>
</gene>
<sequence>MRIRTYLLCAVLLYSLANEAVAKKLRTNGYSIFWSDTISGGTSSVSGWFALESLPTDTAAFLGVKDADGRYINICTDHWGHLLLGCNGRYEKLNSTVEPFEWVHLILDMKDKRIFKNGRSLSHRSWSSLNTSSPLLLWAGKDFTERQGWGYDLNIINGVIDGIRADTVSIEKVMLLANIGQRLKQHPDLSIDNKNFRYEFSRPKYHLIPAANWTNESHGLIYYNGLYHIFNQKNASNILLREINWGHFTSPDLIHWTEERPALHPGEPYDSLGIWSGHAVINKEGVPEIIYTGGARHTSINIAFPVDSSLISWRKYPCNPVIPDRPKQFLRTDMRDPYVFSDNDQYYMIVGFGIDKPQGSHGALLLYKSCDLKKWNYVGLLFEGNPSKDHSGRFWEMPVFKKMGKKWILSVNRVPEPGIPARTQYWIGSFKNERFVPDNPIPQNLEVINRLLSPSVSDTPSGKTVAIAIIPDEITGRGNYENGWAHLFSIPRQWVFNGKKICQVPYEGLEKLRTSHRSFDETILDRPLILSKAGLQKEILLTYRGKGDKPFGVTLYKNPDGSEYTKLYFNPVSEEFIIDQSHSSKRKDIPSNIRKDHYHVDTKKPVKLHLFIDGSVVEGFINDEDAFTTRVFPSSEDSAEIEVFSEDKSMTVQANIYDMKAAPIRLNF</sequence>
<dbReference type="InterPro" id="IPR001362">
    <property type="entry name" value="Glyco_hydro_32"/>
</dbReference>
<dbReference type="Gene3D" id="2.115.10.20">
    <property type="entry name" value="Glycosyl hydrolase domain, family 43"/>
    <property type="match status" value="1"/>
</dbReference>
<name>A0A7K0KG08_9BACT</name>
<dbReference type="EMBL" id="VUNG01000023">
    <property type="protein sequence ID" value="MST84867.1"/>
    <property type="molecule type" value="Genomic_DNA"/>
</dbReference>
<dbReference type="Pfam" id="PF00251">
    <property type="entry name" value="Glyco_hydro_32N"/>
    <property type="match status" value="1"/>
</dbReference>
<dbReference type="InterPro" id="IPR051214">
    <property type="entry name" value="GH32_Enzymes"/>
</dbReference>
<evidence type="ECO:0000256" key="4">
    <source>
        <dbReference type="ARBA" id="ARBA00023295"/>
    </source>
</evidence>
<evidence type="ECO:0000256" key="2">
    <source>
        <dbReference type="ARBA" id="ARBA00012758"/>
    </source>
</evidence>
<protein>
    <recommendedName>
        <fullName evidence="2">beta-fructofuranosidase</fullName>
        <ecNumber evidence="2">3.2.1.26</ecNumber>
    </recommendedName>
</protein>
<keyword evidence="6" id="KW-0732">Signal</keyword>
<keyword evidence="4 5" id="KW-0326">Glycosidase</keyword>
<dbReference type="SUPFAM" id="SSF75005">
    <property type="entry name" value="Arabinanase/levansucrase/invertase"/>
    <property type="match status" value="1"/>
</dbReference>